<dbReference type="Proteomes" id="UP001168098">
    <property type="component" value="Unassembled WGS sequence"/>
</dbReference>
<evidence type="ECO:0000313" key="2">
    <source>
        <dbReference type="EMBL" id="KAJ9705947.1"/>
    </source>
</evidence>
<reference evidence="2 3" key="1">
    <citation type="journal article" date="2023" name="BMC Biotechnol.">
        <title>Vitis rotundifolia cv Carlos genome sequencing.</title>
        <authorList>
            <person name="Huff M."/>
            <person name="Hulse-Kemp A."/>
            <person name="Scheffler B."/>
            <person name="Youngblood R."/>
            <person name="Simpson S."/>
            <person name="Babiker E."/>
            <person name="Staton M."/>
        </authorList>
    </citation>
    <scope>NUCLEOTIDE SEQUENCE [LARGE SCALE GENOMIC DNA]</scope>
    <source>
        <tissue evidence="2">Leaf</tissue>
    </source>
</reference>
<organism evidence="2 3">
    <name type="scientific">Vitis rotundifolia</name>
    <name type="common">Muscadine grape</name>
    <dbReference type="NCBI Taxonomy" id="103349"/>
    <lineage>
        <taxon>Eukaryota</taxon>
        <taxon>Viridiplantae</taxon>
        <taxon>Streptophyta</taxon>
        <taxon>Embryophyta</taxon>
        <taxon>Tracheophyta</taxon>
        <taxon>Spermatophyta</taxon>
        <taxon>Magnoliopsida</taxon>
        <taxon>eudicotyledons</taxon>
        <taxon>Gunneridae</taxon>
        <taxon>Pentapetalae</taxon>
        <taxon>rosids</taxon>
        <taxon>Vitales</taxon>
        <taxon>Vitaceae</taxon>
        <taxon>Viteae</taxon>
        <taxon>Vitis</taxon>
    </lineage>
</organism>
<dbReference type="EMBL" id="JARBHA010000003">
    <property type="protein sequence ID" value="KAJ9705947.1"/>
    <property type="molecule type" value="Genomic_DNA"/>
</dbReference>
<name>A0AA39AEA3_VITRO</name>
<sequence length="172" mass="19596">MSSALAVAVAVAVPEEEEEEEGRLIKVVEYVESSLCEELLCKFPDTSPFDFDYSQSSIWSPLVPRPQKSLALNWDLGTPPPKLSYRLGLDKTSLKKVTANLKNNIFTMFKKKQKKRRRSFIKPSDHFSPTPPSTKGWSRVLKAASKHFKKKKKKDPTNLHVKLSNYLRQSDS</sequence>
<dbReference type="AlphaFoldDB" id="A0AA39AEA3"/>
<keyword evidence="3" id="KW-1185">Reference proteome</keyword>
<gene>
    <name evidence="2" type="ORF">PVL29_003859</name>
</gene>
<accession>A0AA39AEA3</accession>
<dbReference type="PANTHER" id="PTHR34287:SF4">
    <property type="entry name" value="OS04G0504200 PROTEIN"/>
    <property type="match status" value="1"/>
</dbReference>
<feature type="region of interest" description="Disordered" evidence="1">
    <location>
        <begin position="145"/>
        <end position="172"/>
    </location>
</feature>
<evidence type="ECO:0000313" key="3">
    <source>
        <dbReference type="Proteomes" id="UP001168098"/>
    </source>
</evidence>
<evidence type="ECO:0000256" key="1">
    <source>
        <dbReference type="SAM" id="MobiDB-lite"/>
    </source>
</evidence>
<proteinExistence type="predicted"/>
<protein>
    <submittedName>
        <fullName evidence="2">Uncharacterized protein</fullName>
    </submittedName>
</protein>
<dbReference type="PANTHER" id="PTHR34287">
    <property type="entry name" value="OS06G0551500 PROTEIN-RELATED"/>
    <property type="match status" value="1"/>
</dbReference>
<feature type="compositionally biased region" description="Basic residues" evidence="1">
    <location>
        <begin position="145"/>
        <end position="154"/>
    </location>
</feature>
<comment type="caution">
    <text evidence="2">The sequence shown here is derived from an EMBL/GenBank/DDBJ whole genome shotgun (WGS) entry which is preliminary data.</text>
</comment>